<dbReference type="EMBL" id="LNZB01000060">
    <property type="protein sequence ID" value="KTD74992.1"/>
    <property type="molecule type" value="Genomic_DNA"/>
</dbReference>
<gene>
    <name evidence="1" type="ORF">Lwal_3033</name>
</gene>
<dbReference type="AlphaFoldDB" id="A0A0W1A1J3"/>
<sequence length="192" mass="21752">MSLTSKSAQPSENDLKTISAASIKRMIQLMEIAHFLNQVHAPLVETDKERFQCVWDVQNGCLCCEGPSGRYLNKNSTISGMMVKKALKTQFSKKAQYYGFNAEFIEQFNKHLISEEHSSYCVHHFTDQGFINHLSELTKRFEHAKARHFIEHSTQGVLRAKLPLTALFFGVGKSGLTKNPKVEAKELFNEGV</sequence>
<dbReference type="PATRIC" id="fig|66969.6.peg.3307"/>
<dbReference type="Proteomes" id="UP000054729">
    <property type="component" value="Unassembled WGS sequence"/>
</dbReference>
<name>A0A0W1A1J3_9GAMM</name>
<accession>A0A0W1A1J3</accession>
<dbReference type="RefSeq" id="WP_133141261.1">
    <property type="nucleotide sequence ID" value="NZ_CAAAIQ010000022.1"/>
</dbReference>
<evidence type="ECO:0000313" key="2">
    <source>
        <dbReference type="Proteomes" id="UP000054729"/>
    </source>
</evidence>
<evidence type="ECO:0000313" key="1">
    <source>
        <dbReference type="EMBL" id="KTD74992.1"/>
    </source>
</evidence>
<organism evidence="1 2">
    <name type="scientific">Legionella waltersii</name>
    <dbReference type="NCBI Taxonomy" id="66969"/>
    <lineage>
        <taxon>Bacteria</taxon>
        <taxon>Pseudomonadati</taxon>
        <taxon>Pseudomonadota</taxon>
        <taxon>Gammaproteobacteria</taxon>
        <taxon>Legionellales</taxon>
        <taxon>Legionellaceae</taxon>
        <taxon>Legionella</taxon>
    </lineage>
</organism>
<protein>
    <submittedName>
        <fullName evidence="1">Uncharacterized protein</fullName>
    </submittedName>
</protein>
<reference evidence="1 2" key="1">
    <citation type="submission" date="2015-11" db="EMBL/GenBank/DDBJ databases">
        <title>Genomic analysis of 38 Legionella species identifies large and diverse effector repertoires.</title>
        <authorList>
            <person name="Burstein D."/>
            <person name="Amaro F."/>
            <person name="Zusman T."/>
            <person name="Lifshitz Z."/>
            <person name="Cohen O."/>
            <person name="Gilbert J.A."/>
            <person name="Pupko T."/>
            <person name="Shuman H.A."/>
            <person name="Segal G."/>
        </authorList>
    </citation>
    <scope>NUCLEOTIDE SEQUENCE [LARGE SCALE GENOMIC DNA]</scope>
    <source>
        <strain evidence="1 2">ATCC 51914</strain>
    </source>
</reference>
<keyword evidence="2" id="KW-1185">Reference proteome</keyword>
<comment type="caution">
    <text evidence="1">The sequence shown here is derived from an EMBL/GenBank/DDBJ whole genome shotgun (WGS) entry which is preliminary data.</text>
</comment>
<proteinExistence type="predicted"/>